<proteinExistence type="predicted"/>
<organism evidence="2 3">
    <name type="scientific">Danaus chrysippus</name>
    <name type="common">African queen</name>
    <dbReference type="NCBI Taxonomy" id="151541"/>
    <lineage>
        <taxon>Eukaryota</taxon>
        <taxon>Metazoa</taxon>
        <taxon>Ecdysozoa</taxon>
        <taxon>Arthropoda</taxon>
        <taxon>Hexapoda</taxon>
        <taxon>Insecta</taxon>
        <taxon>Pterygota</taxon>
        <taxon>Neoptera</taxon>
        <taxon>Endopterygota</taxon>
        <taxon>Lepidoptera</taxon>
        <taxon>Glossata</taxon>
        <taxon>Ditrysia</taxon>
        <taxon>Papilionoidea</taxon>
        <taxon>Nymphalidae</taxon>
        <taxon>Danainae</taxon>
        <taxon>Danaini</taxon>
        <taxon>Danaina</taxon>
        <taxon>Danaus</taxon>
        <taxon>Anosia</taxon>
    </lineage>
</organism>
<feature type="compositionally biased region" description="Polar residues" evidence="1">
    <location>
        <begin position="78"/>
        <end position="97"/>
    </location>
</feature>
<name>A0A8J2MW47_9NEOP</name>
<comment type="caution">
    <text evidence="2">The sequence shown here is derived from an EMBL/GenBank/DDBJ whole genome shotgun (WGS) entry which is preliminary data.</text>
</comment>
<feature type="region of interest" description="Disordered" evidence="1">
    <location>
        <begin position="78"/>
        <end position="144"/>
    </location>
</feature>
<evidence type="ECO:0000313" key="3">
    <source>
        <dbReference type="Proteomes" id="UP000789524"/>
    </source>
</evidence>
<dbReference type="OrthoDB" id="43460at2759"/>
<feature type="compositionally biased region" description="Low complexity" evidence="1">
    <location>
        <begin position="799"/>
        <end position="813"/>
    </location>
</feature>
<evidence type="ECO:0000256" key="1">
    <source>
        <dbReference type="SAM" id="MobiDB-lite"/>
    </source>
</evidence>
<protein>
    <submittedName>
        <fullName evidence="2">(African queen) hypothetical protein</fullName>
    </submittedName>
</protein>
<feature type="compositionally biased region" description="Polar residues" evidence="1">
    <location>
        <begin position="133"/>
        <end position="144"/>
    </location>
</feature>
<sequence>MFYVTRIATRYEEVGEDELGNPIVMPEFVAAARTPLDSHDIPIATTEFIQPRMTRPNALEQEILPATAALGITAETQFNTSNGEPQPSTSGYQPQHGSRNRDRRESSSGIAPRAEPEDTDSDEFFEAEDHDSSPPNTSPIVPCNPSTAISTELTLYSALGDCERALQLFFNNNLDGAISIMTPWKDVSLYHAHGAAIFEFIPAMLTLDPVQIQKANDALRHTFELCSQHRRNYNFVQSIGAIIRRPNYATYSEEEAHAELIHAEAVMLQACLGALEGEDVAGLVKASFRIKSSFNSYKQCAKILSRKDWESNECKAHFESGVRLGLATFDVMISLLPPRLITLLEFIGFSANKEKGIEDLKTEAKSPGLRSVLCSLTLLIYYLVIGHFAAIVPDYFATEQMISRGLARYPNSVWFTMFKARMLLLRGMINEAVESYQTATRTENLWPQLKHLCYWEMIWAYGIMMEWSQAAWYASRLGVESKWSRTIYMYTEAAMHLERGDGLTTDQRRHCELLLRKATSYKQRLMGRSLPMEKFVIRRCERWLRRGYLTLPGVELMCLWNMFPSLAAEPHYADRMLKHIEKLCDEVESTLRSRRSDPNNDTPSYDKEDLAVVKYLNGSLLAAMSLPRLALRHLEMVLTMKDEIKDGTHLVPFTTVEIAMCHYALGDSYQAVDLLHDARKKYAGYLLEARLQFRIHSKLELINAGAANTVVAGTTASAVPMASVNALASRPSTSTSTSSRAITTSREIVENRSGRITTREVLNTIADSRAIMAASSHVRNEPEEVALQRSNPGHERTRANTSANTSANSNTNR</sequence>
<reference evidence="2" key="1">
    <citation type="submission" date="2021-09" db="EMBL/GenBank/DDBJ databases">
        <authorList>
            <person name="Martin H S."/>
        </authorList>
    </citation>
    <scope>NUCLEOTIDE SEQUENCE</scope>
</reference>
<dbReference type="InterPro" id="IPR019412">
    <property type="entry name" value="IML2/TPR_39"/>
</dbReference>
<feature type="region of interest" description="Disordered" evidence="1">
    <location>
        <begin position="775"/>
        <end position="813"/>
    </location>
</feature>
<dbReference type="Proteomes" id="UP000789524">
    <property type="component" value="Unassembled WGS sequence"/>
</dbReference>
<keyword evidence="3" id="KW-1185">Reference proteome</keyword>
<dbReference type="EMBL" id="CAKASE010000043">
    <property type="protein sequence ID" value="CAG9558458.1"/>
    <property type="molecule type" value="Genomic_DNA"/>
</dbReference>
<gene>
    <name evidence="2" type="ORF">DCHRY22_LOCUS567</name>
</gene>
<dbReference type="AlphaFoldDB" id="A0A8J2MW47"/>
<dbReference type="PANTHER" id="PTHR31859:SF9">
    <property type="entry name" value="TETRATRICOPEPTIDE REPEAT PROTEIN 39B"/>
    <property type="match status" value="1"/>
</dbReference>
<feature type="compositionally biased region" description="Acidic residues" evidence="1">
    <location>
        <begin position="117"/>
        <end position="129"/>
    </location>
</feature>
<evidence type="ECO:0000313" key="2">
    <source>
        <dbReference type="EMBL" id="CAG9558458.1"/>
    </source>
</evidence>
<dbReference type="Pfam" id="PF10300">
    <property type="entry name" value="Iml2-TPR_39"/>
    <property type="match status" value="1"/>
</dbReference>
<accession>A0A8J2MW47</accession>
<dbReference type="PANTHER" id="PTHR31859">
    <property type="entry name" value="TETRATRICOPEPTIDE REPEAT PROTEIN 39 FAMILY MEMBER"/>
    <property type="match status" value="1"/>
</dbReference>